<dbReference type="PANTHER" id="PTHR43358:SF5">
    <property type="entry name" value="EXPORTED PROTEIN"/>
    <property type="match status" value="1"/>
</dbReference>
<dbReference type="RefSeq" id="WP_377929980.1">
    <property type="nucleotide sequence ID" value="NZ_JBHUEM010000046.1"/>
</dbReference>
<gene>
    <name evidence="3" type="ORF">ACFSCX_19775</name>
</gene>
<dbReference type="Proteomes" id="UP001597214">
    <property type="component" value="Unassembled WGS sequence"/>
</dbReference>
<protein>
    <submittedName>
        <fullName evidence="3">Alpha/beta hydrolase</fullName>
    </submittedName>
</protein>
<dbReference type="Pfam" id="PF00561">
    <property type="entry name" value="Abhydrolase_1"/>
    <property type="match status" value="1"/>
</dbReference>
<dbReference type="SUPFAM" id="SSF53474">
    <property type="entry name" value="alpha/beta-Hydrolases"/>
    <property type="match status" value="1"/>
</dbReference>
<name>A0ABW4LXB3_9BACI</name>
<dbReference type="PANTHER" id="PTHR43358">
    <property type="entry name" value="ALPHA/BETA-HYDROLASE"/>
    <property type="match status" value="1"/>
</dbReference>
<dbReference type="EMBL" id="JBHUEM010000046">
    <property type="protein sequence ID" value="MFD1738760.1"/>
    <property type="molecule type" value="Genomic_DNA"/>
</dbReference>
<keyword evidence="1" id="KW-0812">Transmembrane</keyword>
<evidence type="ECO:0000259" key="2">
    <source>
        <dbReference type="Pfam" id="PF00561"/>
    </source>
</evidence>
<accession>A0ABW4LXB3</accession>
<keyword evidence="1" id="KW-0472">Membrane</keyword>
<keyword evidence="4" id="KW-1185">Reference proteome</keyword>
<evidence type="ECO:0000256" key="1">
    <source>
        <dbReference type="SAM" id="Phobius"/>
    </source>
</evidence>
<dbReference type="InterPro" id="IPR052920">
    <property type="entry name" value="DNA-binding_regulatory"/>
</dbReference>
<evidence type="ECO:0000313" key="4">
    <source>
        <dbReference type="Proteomes" id="UP001597214"/>
    </source>
</evidence>
<organism evidence="3 4">
    <name type="scientific">Bacillus salitolerans</name>
    <dbReference type="NCBI Taxonomy" id="1437434"/>
    <lineage>
        <taxon>Bacteria</taxon>
        <taxon>Bacillati</taxon>
        <taxon>Bacillota</taxon>
        <taxon>Bacilli</taxon>
        <taxon>Bacillales</taxon>
        <taxon>Bacillaceae</taxon>
        <taxon>Bacillus</taxon>
    </lineage>
</organism>
<feature type="transmembrane region" description="Helical" evidence="1">
    <location>
        <begin position="6"/>
        <end position="23"/>
    </location>
</feature>
<keyword evidence="3" id="KW-0378">Hydrolase</keyword>
<dbReference type="InterPro" id="IPR029058">
    <property type="entry name" value="AB_hydrolase_fold"/>
</dbReference>
<proteinExistence type="predicted"/>
<dbReference type="InterPro" id="IPR000073">
    <property type="entry name" value="AB_hydrolase_1"/>
</dbReference>
<sequence>MRKLFIGLGVVFAYIISIGLFFSNRTMYIKKKPYETIYDREVKENRFVPEDYDKLKKEDFVLSSPFGYQIKGTFVPSKIESNRYIILCHGVTMNRVNSIKYMYLFHNRDWNVIMYDHRRHGETGGRTTSYGHYEKFDLQAVVHWAKNRFGDDITLGIHGESMGAVTLLLYAGLLEDEADFYIADCPFSDFEEQLAYLLKKDFKLPKQAVLPFGKAFIKIRDKYSLKDVSPISCIENIKNPILFIHSKEDDYILPNMSEKLYEKKRGAKKLFIAPKGSHAYSLGSNKEMYENIVDEFLKEHHFS</sequence>
<evidence type="ECO:0000313" key="3">
    <source>
        <dbReference type="EMBL" id="MFD1738760.1"/>
    </source>
</evidence>
<keyword evidence="1" id="KW-1133">Transmembrane helix</keyword>
<dbReference type="GO" id="GO:0016787">
    <property type="term" value="F:hydrolase activity"/>
    <property type="evidence" value="ECO:0007669"/>
    <property type="project" value="UniProtKB-KW"/>
</dbReference>
<dbReference type="Gene3D" id="3.40.50.1820">
    <property type="entry name" value="alpha/beta hydrolase"/>
    <property type="match status" value="1"/>
</dbReference>
<reference evidence="4" key="1">
    <citation type="journal article" date="2019" name="Int. J. Syst. Evol. Microbiol.">
        <title>The Global Catalogue of Microorganisms (GCM) 10K type strain sequencing project: providing services to taxonomists for standard genome sequencing and annotation.</title>
        <authorList>
            <consortium name="The Broad Institute Genomics Platform"/>
            <consortium name="The Broad Institute Genome Sequencing Center for Infectious Disease"/>
            <person name="Wu L."/>
            <person name="Ma J."/>
        </authorList>
    </citation>
    <scope>NUCLEOTIDE SEQUENCE [LARGE SCALE GENOMIC DNA]</scope>
    <source>
        <strain evidence="4">CCUG 49339</strain>
    </source>
</reference>
<comment type="caution">
    <text evidence="3">The sequence shown here is derived from an EMBL/GenBank/DDBJ whole genome shotgun (WGS) entry which is preliminary data.</text>
</comment>
<feature type="domain" description="AB hydrolase-1" evidence="2">
    <location>
        <begin position="85"/>
        <end position="212"/>
    </location>
</feature>